<dbReference type="Proteomes" id="UP000439903">
    <property type="component" value="Unassembled WGS sequence"/>
</dbReference>
<gene>
    <name evidence="1" type="ORF">F8M41_024209</name>
</gene>
<sequence>MVTKKDVDVLTLCDFKGLKRDTTQDDLHKRETVEIVKYFHEKLIRNFARGACGALDGRFFEMIAHDILRKGATKFCKNTVKQEVKKLGIMLTDPVRVGVKMHEFIKEKLNRKKEKLLKNA</sequence>
<proteinExistence type="predicted"/>
<evidence type="ECO:0000313" key="2">
    <source>
        <dbReference type="Proteomes" id="UP000439903"/>
    </source>
</evidence>
<dbReference type="AlphaFoldDB" id="A0A8H4EG97"/>
<evidence type="ECO:0000313" key="1">
    <source>
        <dbReference type="EMBL" id="KAF0477762.1"/>
    </source>
</evidence>
<protein>
    <submittedName>
        <fullName evidence="1">Uncharacterized protein</fullName>
    </submittedName>
</protein>
<name>A0A8H4EG97_GIGMA</name>
<organism evidence="1 2">
    <name type="scientific">Gigaspora margarita</name>
    <dbReference type="NCBI Taxonomy" id="4874"/>
    <lineage>
        <taxon>Eukaryota</taxon>
        <taxon>Fungi</taxon>
        <taxon>Fungi incertae sedis</taxon>
        <taxon>Mucoromycota</taxon>
        <taxon>Glomeromycotina</taxon>
        <taxon>Glomeromycetes</taxon>
        <taxon>Diversisporales</taxon>
        <taxon>Gigasporaceae</taxon>
        <taxon>Gigaspora</taxon>
    </lineage>
</organism>
<accession>A0A8H4EG97</accession>
<comment type="caution">
    <text evidence="1">The sequence shown here is derived from an EMBL/GenBank/DDBJ whole genome shotgun (WGS) entry which is preliminary data.</text>
</comment>
<reference evidence="1 2" key="1">
    <citation type="journal article" date="2019" name="Environ. Microbiol.">
        <title>At the nexus of three kingdoms: the genome of the mycorrhizal fungus Gigaspora margarita provides insights into plant, endobacterial and fungal interactions.</title>
        <authorList>
            <person name="Venice F."/>
            <person name="Ghignone S."/>
            <person name="Salvioli di Fossalunga A."/>
            <person name="Amselem J."/>
            <person name="Novero M."/>
            <person name="Xianan X."/>
            <person name="Sedzielewska Toro K."/>
            <person name="Morin E."/>
            <person name="Lipzen A."/>
            <person name="Grigoriev I.V."/>
            <person name="Henrissat B."/>
            <person name="Martin F.M."/>
            <person name="Bonfante P."/>
        </authorList>
    </citation>
    <scope>NUCLEOTIDE SEQUENCE [LARGE SCALE GENOMIC DNA]</scope>
    <source>
        <strain evidence="1 2">BEG34</strain>
    </source>
</reference>
<keyword evidence="2" id="KW-1185">Reference proteome</keyword>
<dbReference type="EMBL" id="WTPW01000814">
    <property type="protein sequence ID" value="KAF0477762.1"/>
    <property type="molecule type" value="Genomic_DNA"/>
</dbReference>